<feature type="domain" description="T-SNARE coiled-coil homology" evidence="16">
    <location>
        <begin position="471"/>
        <end position="533"/>
    </location>
</feature>
<comment type="caution">
    <text evidence="18">The sequence shown here is derived from an EMBL/GenBank/DDBJ whole genome shotgun (WGS) entry which is preliminary data.</text>
</comment>
<dbReference type="SMART" id="SM00304">
    <property type="entry name" value="HAMP"/>
    <property type="match status" value="1"/>
</dbReference>
<dbReference type="SUPFAM" id="SSF58104">
    <property type="entry name" value="Methyl-accepting chemotaxis protein (MCP) signaling domain"/>
    <property type="match status" value="1"/>
</dbReference>
<dbReference type="InterPro" id="IPR003660">
    <property type="entry name" value="HAMP_dom"/>
</dbReference>
<dbReference type="GO" id="GO:0005886">
    <property type="term" value="C:plasma membrane"/>
    <property type="evidence" value="ECO:0007669"/>
    <property type="project" value="UniProtKB-SubCell"/>
</dbReference>
<evidence type="ECO:0000259" key="15">
    <source>
        <dbReference type="PROSITE" id="PS50111"/>
    </source>
</evidence>
<dbReference type="OrthoDB" id="5342522at2"/>
<organism evidence="18 19">
    <name type="scientific">Geothermobacter ehrlichii</name>
    <dbReference type="NCBI Taxonomy" id="213224"/>
    <lineage>
        <taxon>Bacteria</taxon>
        <taxon>Pseudomonadati</taxon>
        <taxon>Thermodesulfobacteriota</taxon>
        <taxon>Desulfuromonadia</taxon>
        <taxon>Desulfuromonadales</taxon>
        <taxon>Geothermobacteraceae</taxon>
        <taxon>Geothermobacter</taxon>
    </lineage>
</organism>
<feature type="transmembrane region" description="Helical" evidence="14">
    <location>
        <begin position="191"/>
        <end position="214"/>
    </location>
</feature>
<dbReference type="InterPro" id="IPR051310">
    <property type="entry name" value="MCP_chemotaxis"/>
</dbReference>
<feature type="transmembrane region" description="Helical" evidence="14">
    <location>
        <begin position="12"/>
        <end position="34"/>
    </location>
</feature>
<evidence type="ECO:0000256" key="5">
    <source>
        <dbReference type="ARBA" id="ARBA00022519"/>
    </source>
</evidence>
<evidence type="ECO:0000256" key="3">
    <source>
        <dbReference type="ARBA" id="ARBA00022481"/>
    </source>
</evidence>
<dbReference type="InterPro" id="IPR003122">
    <property type="entry name" value="Tar_rcpt_lig-bd"/>
</dbReference>
<dbReference type="GO" id="GO:0007165">
    <property type="term" value="P:signal transduction"/>
    <property type="evidence" value="ECO:0007669"/>
    <property type="project" value="UniProtKB-KW"/>
</dbReference>
<dbReference type="Pfam" id="PF00672">
    <property type="entry name" value="HAMP"/>
    <property type="match status" value="1"/>
</dbReference>
<accession>A0A5D3WMC0</accession>
<dbReference type="EMBL" id="VNIB01000006">
    <property type="protein sequence ID" value="TYO98468.1"/>
    <property type="molecule type" value="Genomic_DNA"/>
</dbReference>
<dbReference type="GO" id="GO:0006935">
    <property type="term" value="P:chemotaxis"/>
    <property type="evidence" value="ECO:0007669"/>
    <property type="project" value="UniProtKB-KW"/>
</dbReference>
<proteinExistence type="inferred from homology"/>
<dbReference type="AlphaFoldDB" id="A0A5D3WMC0"/>
<evidence type="ECO:0000256" key="2">
    <source>
        <dbReference type="ARBA" id="ARBA00022475"/>
    </source>
</evidence>
<dbReference type="PANTHER" id="PTHR43531:SF11">
    <property type="entry name" value="METHYL-ACCEPTING CHEMOTAXIS PROTEIN 3"/>
    <property type="match status" value="1"/>
</dbReference>
<evidence type="ECO:0000256" key="4">
    <source>
        <dbReference type="ARBA" id="ARBA00022500"/>
    </source>
</evidence>
<keyword evidence="8 14" id="KW-0472">Membrane</keyword>
<dbReference type="Pfam" id="PF02203">
    <property type="entry name" value="TarH"/>
    <property type="match status" value="1"/>
</dbReference>
<feature type="domain" description="HAMP" evidence="17">
    <location>
        <begin position="215"/>
        <end position="267"/>
    </location>
</feature>
<comment type="subcellular location">
    <subcellularLocation>
        <location evidence="1">Cell inner membrane</location>
        <topology evidence="1">Multi-pass membrane protein</topology>
    </subcellularLocation>
</comment>
<evidence type="ECO:0000256" key="12">
    <source>
        <dbReference type="SAM" id="Coils"/>
    </source>
</evidence>
<evidence type="ECO:0000256" key="10">
    <source>
        <dbReference type="ARBA" id="ARBA00029447"/>
    </source>
</evidence>
<gene>
    <name evidence="18" type="ORF">EDC39_10668</name>
</gene>
<evidence type="ECO:0000259" key="17">
    <source>
        <dbReference type="PROSITE" id="PS50885"/>
    </source>
</evidence>
<dbReference type="Gene3D" id="6.10.340.10">
    <property type="match status" value="1"/>
</dbReference>
<evidence type="ECO:0000256" key="11">
    <source>
        <dbReference type="PROSITE-ProRule" id="PRU00284"/>
    </source>
</evidence>
<dbReference type="GO" id="GO:0004888">
    <property type="term" value="F:transmembrane signaling receptor activity"/>
    <property type="evidence" value="ECO:0007669"/>
    <property type="project" value="InterPro"/>
</dbReference>
<dbReference type="Proteomes" id="UP000324159">
    <property type="component" value="Unassembled WGS sequence"/>
</dbReference>
<evidence type="ECO:0000256" key="7">
    <source>
        <dbReference type="ARBA" id="ARBA00022989"/>
    </source>
</evidence>
<keyword evidence="19" id="KW-1185">Reference proteome</keyword>
<evidence type="ECO:0000256" key="1">
    <source>
        <dbReference type="ARBA" id="ARBA00004429"/>
    </source>
</evidence>
<dbReference type="CDD" id="cd06225">
    <property type="entry name" value="HAMP"/>
    <property type="match status" value="1"/>
</dbReference>
<dbReference type="PROSITE" id="PS50111">
    <property type="entry name" value="CHEMOTAXIS_TRANSDUC_2"/>
    <property type="match status" value="1"/>
</dbReference>
<comment type="similarity">
    <text evidence="10">Belongs to the methyl-accepting chemotaxis (MCP) protein family.</text>
</comment>
<dbReference type="Gene3D" id="1.10.287.950">
    <property type="entry name" value="Methyl-accepting chemotaxis protein"/>
    <property type="match status" value="1"/>
</dbReference>
<evidence type="ECO:0000256" key="13">
    <source>
        <dbReference type="SAM" id="MobiDB-lite"/>
    </source>
</evidence>
<dbReference type="PROSITE" id="PS50192">
    <property type="entry name" value="T_SNARE"/>
    <property type="match status" value="1"/>
</dbReference>
<feature type="region of interest" description="Disordered" evidence="13">
    <location>
        <begin position="585"/>
        <end position="615"/>
    </location>
</feature>
<evidence type="ECO:0000313" key="19">
    <source>
        <dbReference type="Proteomes" id="UP000324159"/>
    </source>
</evidence>
<reference evidence="18 19" key="1">
    <citation type="submission" date="2019-07" db="EMBL/GenBank/DDBJ databases">
        <title>Genomic Encyclopedia of Type Strains, Phase IV (KMG-IV): sequencing the most valuable type-strain genomes for metagenomic binning, comparative biology and taxonomic classification.</title>
        <authorList>
            <person name="Goeker M."/>
        </authorList>
    </citation>
    <scope>NUCLEOTIDE SEQUENCE [LARGE SCALE GENOMIC DNA]</scope>
    <source>
        <strain evidence="18 19">SS015</strain>
    </source>
</reference>
<feature type="coiled-coil region" evidence="12">
    <location>
        <begin position="288"/>
        <end position="315"/>
    </location>
</feature>
<dbReference type="CDD" id="cd11386">
    <property type="entry name" value="MCP_signal"/>
    <property type="match status" value="1"/>
</dbReference>
<dbReference type="InterPro" id="IPR004089">
    <property type="entry name" value="MCPsignal_dom"/>
</dbReference>
<dbReference type="InterPro" id="IPR000727">
    <property type="entry name" value="T_SNARE_dom"/>
</dbReference>
<evidence type="ECO:0000256" key="6">
    <source>
        <dbReference type="ARBA" id="ARBA00022692"/>
    </source>
</evidence>
<evidence type="ECO:0000313" key="18">
    <source>
        <dbReference type="EMBL" id="TYO98468.1"/>
    </source>
</evidence>
<dbReference type="SMART" id="SM00283">
    <property type="entry name" value="MA"/>
    <property type="match status" value="1"/>
</dbReference>
<keyword evidence="5" id="KW-0997">Cell inner membrane</keyword>
<dbReference type="FunFam" id="1.10.287.950:FF:000001">
    <property type="entry name" value="Methyl-accepting chemotaxis sensory transducer"/>
    <property type="match status" value="1"/>
</dbReference>
<keyword evidence="9 11" id="KW-0807">Transducer</keyword>
<protein>
    <submittedName>
        <fullName evidence="18">Methyl-accepting chemotaxis sensory transducer with TarH sensor</fullName>
    </submittedName>
</protein>
<dbReference type="Pfam" id="PF00015">
    <property type="entry name" value="MCPsignal"/>
    <property type="match status" value="1"/>
</dbReference>
<keyword evidence="4" id="KW-0145">Chemotaxis</keyword>
<dbReference type="PRINTS" id="PR00260">
    <property type="entry name" value="CHEMTRNSDUCR"/>
</dbReference>
<sequence length="615" mass="67458">MKFHNLSIRNQFFVALGLFSLLLITTGLTGFWGISSLGEKTHQALATEGQIEQAAAAANMHVLSLRRYEKDSLLNLADPDKFVSYQKKWWTTYDKLLASLDRLDKLCFRPDDKAAVQKMRRGAEAYRIGMQNVWQAIVDGTIRDPAAGNHELKKYKEPIREMSETTFALSQQANARLEALGPEITRQTRHFAMILALFCGISTVLLLAFGLYMARNLTHPIKRLVDMIQKLESGHLDMRLNLDRRDEIGQMAKAMDACADAIEYEMVANLERLAQGDLTFEIIPRDHRDRFRNSLKKLADDLNDIMEKIQNAGEQIAAGSMQISNSSQSLSEAATESAASLEEMSAAITEITTQVKLNAENATRANQVTRNAQQLADTGNARMQEMVKAMTEIAESGQNISKIIKTIDEIAFQTNLLALNAAVEAARAGQHGKGFAVVAEEVRNLAARSAKAARETAEMIEGSVELTERGARLAGETEEALQKIVGSITEVATLAAEIASASSEQSEGITQVSQGLTQIDQVTQQNTATAEESAAAAEELSSQAEELREMLRRFKLKGSSGVQMSAVFTPPAPARVAATVRSSNSSSGWTRMESQAAPHKPDEVIALDDSEFGRY</sequence>
<dbReference type="InterPro" id="IPR004090">
    <property type="entry name" value="Chemotax_Me-accpt_rcpt"/>
</dbReference>
<dbReference type="PROSITE" id="PS50885">
    <property type="entry name" value="HAMP"/>
    <property type="match status" value="1"/>
</dbReference>
<evidence type="ECO:0000256" key="14">
    <source>
        <dbReference type="SAM" id="Phobius"/>
    </source>
</evidence>
<keyword evidence="2" id="KW-1003">Cell membrane</keyword>
<keyword evidence="3" id="KW-0488">Methylation</keyword>
<feature type="domain" description="Methyl-accepting transducer" evidence="15">
    <location>
        <begin position="312"/>
        <end position="541"/>
    </location>
</feature>
<evidence type="ECO:0000256" key="8">
    <source>
        <dbReference type="ARBA" id="ARBA00023136"/>
    </source>
</evidence>
<feature type="compositionally biased region" description="Acidic residues" evidence="13">
    <location>
        <begin position="605"/>
        <end position="615"/>
    </location>
</feature>
<dbReference type="RefSeq" id="WP_148895842.1">
    <property type="nucleotide sequence ID" value="NZ_VNIB01000006.1"/>
</dbReference>
<dbReference type="PANTHER" id="PTHR43531">
    <property type="entry name" value="PROTEIN ICFG"/>
    <property type="match status" value="1"/>
</dbReference>
<evidence type="ECO:0000259" key="16">
    <source>
        <dbReference type="PROSITE" id="PS50192"/>
    </source>
</evidence>
<keyword evidence="6 14" id="KW-0812">Transmembrane</keyword>
<feature type="coiled-coil region" evidence="12">
    <location>
        <begin position="530"/>
        <end position="557"/>
    </location>
</feature>
<name>A0A5D3WMC0_9BACT</name>
<evidence type="ECO:0000256" key="9">
    <source>
        <dbReference type="ARBA" id="ARBA00023224"/>
    </source>
</evidence>
<keyword evidence="12" id="KW-0175">Coiled coil</keyword>
<keyword evidence="7 14" id="KW-1133">Transmembrane helix</keyword>